<proteinExistence type="inferred from homology"/>
<dbReference type="PROSITE" id="PS00583">
    <property type="entry name" value="PFKB_KINASES_1"/>
    <property type="match status" value="1"/>
</dbReference>
<protein>
    <recommendedName>
        <fullName evidence="10">Bifunctional protein HldE</fullName>
    </recommendedName>
    <domain>
        <recommendedName>
            <fullName evidence="10">D-beta-D-heptose 7-phosphate kinase</fullName>
            <ecNumber evidence="10">2.7.1.167</ecNumber>
        </recommendedName>
        <alternativeName>
            <fullName evidence="10">D-beta-D-heptose 7-phosphotransferase</fullName>
        </alternativeName>
        <alternativeName>
            <fullName evidence="10">D-glycero-beta-D-manno-heptose-7-phosphate kinase</fullName>
        </alternativeName>
    </domain>
    <domain>
        <recommendedName>
            <fullName evidence="10">D-beta-D-heptose 1-phosphate adenylyltransferase</fullName>
            <ecNumber evidence="10">2.7.7.70</ecNumber>
        </recommendedName>
        <alternativeName>
            <fullName evidence="10">D-glycero-beta-D-manno-heptose 1-phosphate adenylyltransferase</fullName>
        </alternativeName>
    </domain>
</protein>
<dbReference type="Proteomes" id="UP000549913">
    <property type="component" value="Unassembled WGS sequence"/>
</dbReference>
<comment type="catalytic activity">
    <reaction evidence="10">
        <text>D-glycero-beta-D-manno-heptose 7-phosphate + ATP = D-glycero-beta-D-manno-heptose 1,7-bisphosphate + ADP + H(+)</text>
        <dbReference type="Rhea" id="RHEA:27473"/>
        <dbReference type="ChEBI" id="CHEBI:15378"/>
        <dbReference type="ChEBI" id="CHEBI:30616"/>
        <dbReference type="ChEBI" id="CHEBI:60204"/>
        <dbReference type="ChEBI" id="CHEBI:60208"/>
        <dbReference type="ChEBI" id="CHEBI:456216"/>
        <dbReference type="EC" id="2.7.1.167"/>
    </reaction>
</comment>
<dbReference type="SUPFAM" id="SSF52374">
    <property type="entry name" value="Nucleotidylyl transferase"/>
    <property type="match status" value="1"/>
</dbReference>
<evidence type="ECO:0000259" key="12">
    <source>
        <dbReference type="Pfam" id="PF01467"/>
    </source>
</evidence>
<comment type="function">
    <text evidence="10">Catalyzes the phosphorylation of D-glycero-D-manno-heptose 7-phosphate at the C-1 position to selectively form D-glycero-beta-D-manno-heptose-1,7-bisphosphate.</text>
</comment>
<dbReference type="GO" id="GO:0005524">
    <property type="term" value="F:ATP binding"/>
    <property type="evidence" value="ECO:0007669"/>
    <property type="project" value="UniProtKB-UniRule"/>
</dbReference>
<keyword evidence="4 10" id="KW-0547">Nucleotide-binding</keyword>
<organism evidence="13 14">
    <name type="scientific">Herbiconiux flava</name>
    <dbReference type="NCBI Taxonomy" id="881268"/>
    <lineage>
        <taxon>Bacteria</taxon>
        <taxon>Bacillati</taxon>
        <taxon>Actinomycetota</taxon>
        <taxon>Actinomycetes</taxon>
        <taxon>Micrococcales</taxon>
        <taxon>Microbacteriaceae</taxon>
        <taxon>Herbiconiux</taxon>
    </lineage>
</organism>
<dbReference type="GO" id="GO:0009244">
    <property type="term" value="P:lipopolysaccharide core region biosynthetic process"/>
    <property type="evidence" value="ECO:0007669"/>
    <property type="project" value="UniProtKB-UniPathway"/>
</dbReference>
<dbReference type="Gene3D" id="3.40.50.620">
    <property type="entry name" value="HUPs"/>
    <property type="match status" value="1"/>
</dbReference>
<keyword evidence="3 10" id="KW-0548">Nucleotidyltransferase</keyword>
<evidence type="ECO:0000256" key="8">
    <source>
        <dbReference type="ARBA" id="ARBA00023277"/>
    </source>
</evidence>
<dbReference type="NCBIfam" id="TIGR00125">
    <property type="entry name" value="cyt_tran_rel"/>
    <property type="match status" value="1"/>
</dbReference>
<dbReference type="SUPFAM" id="SSF53613">
    <property type="entry name" value="Ribokinase-like"/>
    <property type="match status" value="1"/>
</dbReference>
<evidence type="ECO:0000256" key="7">
    <source>
        <dbReference type="ARBA" id="ARBA00023268"/>
    </source>
</evidence>
<dbReference type="EMBL" id="JACCBM010000001">
    <property type="protein sequence ID" value="NYD71753.1"/>
    <property type="molecule type" value="Genomic_DNA"/>
</dbReference>
<feature type="domain" description="Cytidyltransferase-like" evidence="12">
    <location>
        <begin position="397"/>
        <end position="502"/>
    </location>
</feature>
<comment type="caution">
    <text evidence="13">The sequence shown here is derived from an EMBL/GenBank/DDBJ whole genome shotgun (WGS) entry which is preliminary data.</text>
</comment>
<dbReference type="GO" id="GO:0033786">
    <property type="term" value="F:heptose-1-phosphate adenylyltransferase activity"/>
    <property type="evidence" value="ECO:0007669"/>
    <property type="project" value="UniProtKB-UniRule"/>
</dbReference>
<evidence type="ECO:0000256" key="1">
    <source>
        <dbReference type="ARBA" id="ARBA00004713"/>
    </source>
</evidence>
<evidence type="ECO:0000256" key="2">
    <source>
        <dbReference type="ARBA" id="ARBA00022679"/>
    </source>
</evidence>
<accession>A0A852SSK6</accession>
<feature type="active site" evidence="10">
    <location>
        <position position="320"/>
    </location>
</feature>
<keyword evidence="14" id="KW-1185">Reference proteome</keyword>
<evidence type="ECO:0000259" key="11">
    <source>
        <dbReference type="Pfam" id="PF00294"/>
    </source>
</evidence>
<dbReference type="InterPro" id="IPR011611">
    <property type="entry name" value="PfkB_dom"/>
</dbReference>
<dbReference type="Gene3D" id="3.40.1190.20">
    <property type="match status" value="1"/>
</dbReference>
<comment type="pathway">
    <text evidence="1">Bacterial outer membrane biogenesis; LPS core biosynthesis.</text>
</comment>
<comment type="catalytic activity">
    <reaction evidence="9 10">
        <text>D-glycero-beta-D-manno-heptose 1-phosphate + ATP + H(+) = ADP-D-glycero-beta-D-manno-heptose + diphosphate</text>
        <dbReference type="Rhea" id="RHEA:27465"/>
        <dbReference type="ChEBI" id="CHEBI:15378"/>
        <dbReference type="ChEBI" id="CHEBI:30616"/>
        <dbReference type="ChEBI" id="CHEBI:33019"/>
        <dbReference type="ChEBI" id="CHEBI:59967"/>
        <dbReference type="ChEBI" id="CHEBI:61593"/>
        <dbReference type="EC" id="2.7.7.70"/>
    </reaction>
</comment>
<dbReference type="PANTHER" id="PTHR46969">
    <property type="entry name" value="BIFUNCTIONAL PROTEIN HLDE"/>
    <property type="match status" value="1"/>
</dbReference>
<sequence length="534" mass="54999">MTAAAERGARVGAGVGAGAGVGHGVGPGLALAELPALIRARAPRVTVVGEVILDRWWRGPARRMSREAPVPVVDVDETRSCPGGAANTAVNLAALGARVRLVTVLGDDEAGRELALLLQQAGVDTSGLIEHPGATTTTKTRVVGSDQILVRSDRHAPLPTPEVLERFVAAVRAATDARSGAEAEIVCDYGTGLLGDRVRSALVGRDSRPALTVVDAHDIAAWAGLGADVVTPNAAEAVRALAAAGRRPESAEQLRALGDPDSDRLEAATALAAELFAASGAGAVVTTLDRDGAVLLQPGAPVHRTTARPSLEQQASGAGDTFAAALTLAVVCGAPLALATDLAQAAADIVVQQYGTSVCDSQELERSVARSSPELLDARGLVRALAADRAAGRRIVFTNGCFDVLHRGHTSYLRQAAQRGDVLVVALNDDDSVRRLKGEGRPVNPLADRAAVLAALGSVDHVVAFSEDTPAALLEAVHPDVYAKGGDYTPEMLEEAAIVRAYGGQVVMLDYVPEHSTTALVDRIRTGTGPAVPS</sequence>
<dbReference type="InterPro" id="IPR002173">
    <property type="entry name" value="Carboh/pur_kinase_PfkB_CS"/>
</dbReference>
<feature type="binding site" evidence="10">
    <location>
        <begin position="233"/>
        <end position="236"/>
    </location>
    <ligand>
        <name>ATP</name>
        <dbReference type="ChEBI" id="CHEBI:30616"/>
    </ligand>
</feature>
<feature type="region of interest" description="Ribokinase" evidence="10">
    <location>
        <begin position="1"/>
        <end position="374"/>
    </location>
</feature>
<feature type="domain" description="Carbohydrate kinase PfkB" evidence="11">
    <location>
        <begin position="44"/>
        <end position="359"/>
    </location>
</feature>
<evidence type="ECO:0000256" key="3">
    <source>
        <dbReference type="ARBA" id="ARBA00022695"/>
    </source>
</evidence>
<comment type="function">
    <text evidence="10">Catalyzes the ADP transfer from ATP to D-glycero-beta-D-manno-heptose 1-phosphate, yielding ADP-D-glycero-beta-D-manno-heptose.</text>
</comment>
<dbReference type="Pfam" id="PF00294">
    <property type="entry name" value="PfkB"/>
    <property type="match status" value="1"/>
</dbReference>
<dbReference type="GO" id="GO:0016773">
    <property type="term" value="F:phosphotransferase activity, alcohol group as acceptor"/>
    <property type="evidence" value="ECO:0007669"/>
    <property type="project" value="InterPro"/>
</dbReference>
<dbReference type="EC" id="2.7.7.70" evidence="10"/>
<keyword evidence="7 10" id="KW-0511">Multifunctional enzyme</keyword>
<evidence type="ECO:0000256" key="4">
    <source>
        <dbReference type="ARBA" id="ARBA00022741"/>
    </source>
</evidence>
<dbReference type="InterPro" id="IPR011914">
    <property type="entry name" value="RfaE_dom_II"/>
</dbReference>
<comment type="pathway">
    <text evidence="10">Nucleotide-sugar biosynthesis; ADP-L-glycero-beta-D-manno-heptose biosynthesis; ADP-L-glycero-beta-D-manno-heptose from D-glycero-beta-D-manno-heptose 7-phosphate: step 3/4.</text>
</comment>
<dbReference type="EC" id="2.7.1.167" evidence="10"/>
<reference evidence="13 14" key="1">
    <citation type="submission" date="2020-07" db="EMBL/GenBank/DDBJ databases">
        <title>Sequencing the genomes of 1000 actinobacteria strains.</title>
        <authorList>
            <person name="Klenk H.-P."/>
        </authorList>
    </citation>
    <scope>NUCLEOTIDE SEQUENCE [LARGE SCALE GENOMIC DNA]</scope>
    <source>
        <strain evidence="13 14">DSM 26474</strain>
    </source>
</reference>
<gene>
    <name evidence="10" type="primary">hldE</name>
    <name evidence="13" type="ORF">BJ984_002911</name>
</gene>
<evidence type="ECO:0000256" key="5">
    <source>
        <dbReference type="ARBA" id="ARBA00022777"/>
    </source>
</evidence>
<evidence type="ECO:0000256" key="6">
    <source>
        <dbReference type="ARBA" id="ARBA00022840"/>
    </source>
</evidence>
<name>A0A852SSK6_9MICO</name>
<evidence type="ECO:0000256" key="10">
    <source>
        <dbReference type="HAMAP-Rule" id="MF_01603"/>
    </source>
</evidence>
<feature type="region of interest" description="Cytidylyltransferase" evidence="10">
    <location>
        <begin position="397"/>
        <end position="534"/>
    </location>
</feature>
<dbReference type="InterPro" id="IPR023030">
    <property type="entry name" value="Bifunc_HldE"/>
</dbReference>
<keyword evidence="8 10" id="KW-0119">Carbohydrate metabolism</keyword>
<dbReference type="AlphaFoldDB" id="A0A852SSK6"/>
<evidence type="ECO:0000313" key="14">
    <source>
        <dbReference type="Proteomes" id="UP000549913"/>
    </source>
</evidence>
<dbReference type="GO" id="GO:0097171">
    <property type="term" value="P:ADP-L-glycero-beta-D-manno-heptose biosynthetic process"/>
    <property type="evidence" value="ECO:0007669"/>
    <property type="project" value="UniProtKB-UniPathway"/>
</dbReference>
<keyword evidence="5 10" id="KW-0418">Kinase</keyword>
<dbReference type="UniPathway" id="UPA00356">
    <property type="reaction ID" value="UER00437"/>
</dbReference>
<dbReference type="InterPro" id="IPR029056">
    <property type="entry name" value="Ribokinase-like"/>
</dbReference>
<dbReference type="Pfam" id="PF01467">
    <property type="entry name" value="CTP_transf_like"/>
    <property type="match status" value="1"/>
</dbReference>
<dbReference type="InterPro" id="IPR004821">
    <property type="entry name" value="Cyt_trans-like"/>
</dbReference>
<dbReference type="InterPro" id="IPR014729">
    <property type="entry name" value="Rossmann-like_a/b/a_fold"/>
</dbReference>
<dbReference type="NCBIfam" id="TIGR02199">
    <property type="entry name" value="rfaE_dom_II"/>
    <property type="match status" value="1"/>
</dbReference>
<dbReference type="GO" id="GO:0033785">
    <property type="term" value="F:heptose 7-phosphate kinase activity"/>
    <property type="evidence" value="ECO:0007669"/>
    <property type="project" value="UniProtKB-UniRule"/>
</dbReference>
<evidence type="ECO:0000313" key="13">
    <source>
        <dbReference type="EMBL" id="NYD71753.1"/>
    </source>
</evidence>
<dbReference type="PANTHER" id="PTHR46969:SF1">
    <property type="entry name" value="BIFUNCTIONAL PROTEIN HLDE"/>
    <property type="match status" value="1"/>
</dbReference>
<keyword evidence="2 10" id="KW-0808">Transferase</keyword>
<comment type="pathway">
    <text evidence="10">Nucleotide-sugar biosynthesis; ADP-L-glycero-beta-D-manno-heptose biosynthesis; ADP-L-glycero-beta-D-manno-heptose from D-glycero-beta-D-manno-heptose 7-phosphate: step 1/4.</text>
</comment>
<dbReference type="GO" id="GO:0005829">
    <property type="term" value="C:cytosol"/>
    <property type="evidence" value="ECO:0007669"/>
    <property type="project" value="TreeGrafter"/>
</dbReference>
<comment type="similarity">
    <text evidence="10">In the C-terminal section; belongs to the cytidylyltransferase family.</text>
</comment>
<evidence type="ECO:0000256" key="9">
    <source>
        <dbReference type="ARBA" id="ARBA00047428"/>
    </source>
</evidence>
<comment type="subunit">
    <text evidence="10">Homodimer.</text>
</comment>
<comment type="similarity">
    <text evidence="10">In the N-terminal section; belongs to the carbohydrate kinase PfkB family.</text>
</comment>
<dbReference type="RefSeq" id="WP_179548635.1">
    <property type="nucleotide sequence ID" value="NZ_BSEW01000002.1"/>
</dbReference>
<keyword evidence="6 10" id="KW-0067">ATP-binding</keyword>
<dbReference type="HAMAP" id="MF_01603">
    <property type="entry name" value="HldE"/>
    <property type="match status" value="1"/>
</dbReference>
<dbReference type="UniPathway" id="UPA00958"/>